<organism evidence="1 2">
    <name type="scientific">Pistacia integerrima</name>
    <dbReference type="NCBI Taxonomy" id="434235"/>
    <lineage>
        <taxon>Eukaryota</taxon>
        <taxon>Viridiplantae</taxon>
        <taxon>Streptophyta</taxon>
        <taxon>Embryophyta</taxon>
        <taxon>Tracheophyta</taxon>
        <taxon>Spermatophyta</taxon>
        <taxon>Magnoliopsida</taxon>
        <taxon>eudicotyledons</taxon>
        <taxon>Gunneridae</taxon>
        <taxon>Pentapetalae</taxon>
        <taxon>rosids</taxon>
        <taxon>malvids</taxon>
        <taxon>Sapindales</taxon>
        <taxon>Anacardiaceae</taxon>
        <taxon>Pistacia</taxon>
    </lineage>
</organism>
<dbReference type="EMBL" id="CM047748">
    <property type="protein sequence ID" value="KAJ0014105.1"/>
    <property type="molecule type" value="Genomic_DNA"/>
</dbReference>
<accession>A0ACC0XCG0</accession>
<dbReference type="Proteomes" id="UP001163603">
    <property type="component" value="Chromosome 13"/>
</dbReference>
<proteinExistence type="predicted"/>
<evidence type="ECO:0000313" key="2">
    <source>
        <dbReference type="Proteomes" id="UP001163603"/>
    </source>
</evidence>
<comment type="caution">
    <text evidence="1">The sequence shown here is derived from an EMBL/GenBank/DDBJ whole genome shotgun (WGS) entry which is preliminary data.</text>
</comment>
<gene>
    <name evidence="1" type="ORF">Pint_19711</name>
</gene>
<reference evidence="2" key="1">
    <citation type="journal article" date="2023" name="G3 (Bethesda)">
        <title>Genome assembly and association tests identify interacting loci associated with vigor, precocity, and sex in interspecific pistachio rootstocks.</title>
        <authorList>
            <person name="Palmer W."/>
            <person name="Jacygrad E."/>
            <person name="Sagayaradj S."/>
            <person name="Cavanaugh K."/>
            <person name="Han R."/>
            <person name="Bertier L."/>
            <person name="Beede B."/>
            <person name="Kafkas S."/>
            <person name="Golino D."/>
            <person name="Preece J."/>
            <person name="Michelmore R."/>
        </authorList>
    </citation>
    <scope>NUCLEOTIDE SEQUENCE [LARGE SCALE GENOMIC DNA]</scope>
</reference>
<protein>
    <submittedName>
        <fullName evidence="1">Uncharacterized protein</fullName>
    </submittedName>
</protein>
<keyword evidence="2" id="KW-1185">Reference proteome</keyword>
<name>A0ACC0XCG0_9ROSI</name>
<sequence>MEMSMMVSSKLLSKTDIADRLVMETCILNHLPNFPSGQNYQTLSLEDEEGQIRRFTLTIRNGKHKKPLLSAGWRPFVHEKNLQQGYKVEFFKIPDEVSGESRYKIKLKKPLVVFNKALDYVPLS</sequence>
<evidence type="ECO:0000313" key="1">
    <source>
        <dbReference type="EMBL" id="KAJ0014105.1"/>
    </source>
</evidence>